<dbReference type="Proteomes" id="UP000036681">
    <property type="component" value="Unplaced"/>
</dbReference>
<dbReference type="AlphaFoldDB" id="A0A0M3ILI1"/>
<reference evidence="2" key="1">
    <citation type="submission" date="2017-02" db="UniProtKB">
        <authorList>
            <consortium name="WormBaseParasite"/>
        </authorList>
    </citation>
    <scope>IDENTIFICATION</scope>
</reference>
<keyword evidence="1" id="KW-1185">Reference proteome</keyword>
<evidence type="ECO:0000313" key="2">
    <source>
        <dbReference type="WBParaSite" id="ALUE_0001960901-mRNA-1"/>
    </source>
</evidence>
<accession>A0A0M3ILI1</accession>
<organism evidence="1 2">
    <name type="scientific">Ascaris lumbricoides</name>
    <name type="common">Giant roundworm</name>
    <dbReference type="NCBI Taxonomy" id="6252"/>
    <lineage>
        <taxon>Eukaryota</taxon>
        <taxon>Metazoa</taxon>
        <taxon>Ecdysozoa</taxon>
        <taxon>Nematoda</taxon>
        <taxon>Chromadorea</taxon>
        <taxon>Rhabditida</taxon>
        <taxon>Spirurina</taxon>
        <taxon>Ascaridomorpha</taxon>
        <taxon>Ascaridoidea</taxon>
        <taxon>Ascarididae</taxon>
        <taxon>Ascaris</taxon>
    </lineage>
</organism>
<evidence type="ECO:0000313" key="1">
    <source>
        <dbReference type="Proteomes" id="UP000036681"/>
    </source>
</evidence>
<proteinExistence type="predicted"/>
<sequence length="107" mass="12481">MVLSAERESCVACAILGSELAVTSLWKRERFSSISSSVAKNKLRFSRKSEGILNDPKTEYDNEGQKYEPTVAERINWEGWDQPNEEWTVAKNEEIEFPRKNTDRRRR</sequence>
<protein>
    <submittedName>
        <fullName evidence="2">Receptor-binding cancer antigen expressed on SiSo cells</fullName>
    </submittedName>
</protein>
<name>A0A0M3ILI1_ASCLU</name>
<dbReference type="WBParaSite" id="ALUE_0001960901-mRNA-1">
    <property type="protein sequence ID" value="ALUE_0001960901-mRNA-1"/>
    <property type="gene ID" value="ALUE_0001960901"/>
</dbReference>